<accession>A0A1I3P2E5</accession>
<dbReference type="EMBL" id="FOQD01000016">
    <property type="protein sequence ID" value="SFJ15562.1"/>
    <property type="molecule type" value="Genomic_DNA"/>
</dbReference>
<dbReference type="OrthoDB" id="8076537at2"/>
<dbReference type="Proteomes" id="UP000199518">
    <property type="component" value="Unassembled WGS sequence"/>
</dbReference>
<dbReference type="STRING" id="1576369.SAMN05421753_11614"/>
<dbReference type="AlphaFoldDB" id="A0A1I3P2E5"/>
<sequence>MSQPTIFTTTFGRSLKPAGYKKLRGDTWYKFNKDTICLVNIQKSDWGNEWFVNLAVWINGIEKSNIPPISSFFKKYVKRLYPERPLHNHCQLQVRWEVLAPERKNLLMLAMRLYDNSLSDADRIPILTEMLENTVIPFLERASSFKGLKSIISDDRIKNHFWEIAMPFLEEQIAAKGSDRG</sequence>
<dbReference type="Pfam" id="PF14137">
    <property type="entry name" value="DUF4304"/>
    <property type="match status" value="1"/>
</dbReference>
<evidence type="ECO:0008006" key="3">
    <source>
        <dbReference type="Google" id="ProtNLM"/>
    </source>
</evidence>
<dbReference type="InterPro" id="IPR025412">
    <property type="entry name" value="DUF4304"/>
</dbReference>
<dbReference type="RefSeq" id="WP_092053790.1">
    <property type="nucleotide sequence ID" value="NZ_FOQD01000016.1"/>
</dbReference>
<name>A0A1I3P2E5_9PLAN</name>
<keyword evidence="2" id="KW-1185">Reference proteome</keyword>
<organism evidence="1 2">
    <name type="scientific">Planctomicrobium piriforme</name>
    <dbReference type="NCBI Taxonomy" id="1576369"/>
    <lineage>
        <taxon>Bacteria</taxon>
        <taxon>Pseudomonadati</taxon>
        <taxon>Planctomycetota</taxon>
        <taxon>Planctomycetia</taxon>
        <taxon>Planctomycetales</taxon>
        <taxon>Planctomycetaceae</taxon>
        <taxon>Planctomicrobium</taxon>
    </lineage>
</organism>
<protein>
    <recommendedName>
        <fullName evidence="3">DUF4304 domain-containing protein</fullName>
    </recommendedName>
</protein>
<reference evidence="2" key="1">
    <citation type="submission" date="2016-10" db="EMBL/GenBank/DDBJ databases">
        <authorList>
            <person name="Varghese N."/>
            <person name="Submissions S."/>
        </authorList>
    </citation>
    <scope>NUCLEOTIDE SEQUENCE [LARGE SCALE GENOMIC DNA]</scope>
    <source>
        <strain evidence="2">DSM 26348</strain>
    </source>
</reference>
<proteinExistence type="predicted"/>
<gene>
    <name evidence="1" type="ORF">SAMN05421753_11614</name>
</gene>
<evidence type="ECO:0000313" key="2">
    <source>
        <dbReference type="Proteomes" id="UP000199518"/>
    </source>
</evidence>
<evidence type="ECO:0000313" key="1">
    <source>
        <dbReference type="EMBL" id="SFJ15562.1"/>
    </source>
</evidence>